<evidence type="ECO:0000313" key="15">
    <source>
        <dbReference type="EMBL" id="CAE0066014.1"/>
    </source>
</evidence>
<dbReference type="Gene3D" id="1.25.40.10">
    <property type="entry name" value="Tetratricopeptide repeat domain"/>
    <property type="match status" value="3"/>
</dbReference>
<organism evidence="4">
    <name type="scientific">Rhodosorus marinus</name>
    <dbReference type="NCBI Taxonomy" id="101924"/>
    <lineage>
        <taxon>Eukaryota</taxon>
        <taxon>Rhodophyta</taxon>
        <taxon>Stylonematophyceae</taxon>
        <taxon>Stylonematales</taxon>
        <taxon>Stylonemataceae</taxon>
        <taxon>Rhodosorus</taxon>
    </lineage>
</organism>
<evidence type="ECO:0000313" key="23">
    <source>
        <dbReference type="EMBL" id="CAE0066022.1"/>
    </source>
</evidence>
<dbReference type="Pfam" id="PF01535">
    <property type="entry name" value="PPR"/>
    <property type="match status" value="1"/>
</dbReference>
<evidence type="ECO:0008006" key="32">
    <source>
        <dbReference type="Google" id="ProtNLM"/>
    </source>
</evidence>
<evidence type="ECO:0000313" key="12">
    <source>
        <dbReference type="EMBL" id="CAE0066010.1"/>
    </source>
</evidence>
<evidence type="ECO:0000313" key="8">
    <source>
        <dbReference type="EMBL" id="CAE0066006.1"/>
    </source>
</evidence>
<evidence type="ECO:0000313" key="14">
    <source>
        <dbReference type="EMBL" id="CAE0066013.1"/>
    </source>
</evidence>
<feature type="repeat" description="PPR" evidence="1">
    <location>
        <begin position="809"/>
        <end position="843"/>
    </location>
</feature>
<dbReference type="EMBL" id="HBHW01043942">
    <property type="protein sequence ID" value="CAE0066030.1"/>
    <property type="molecule type" value="Transcribed_RNA"/>
</dbReference>
<dbReference type="EMBL" id="HBHW01043925">
    <property type="protein sequence ID" value="CAE0066014.1"/>
    <property type="molecule type" value="Transcribed_RNA"/>
</dbReference>
<dbReference type="EMBL" id="HBHW01043927">
    <property type="protein sequence ID" value="CAE0066016.1"/>
    <property type="molecule type" value="Transcribed_RNA"/>
</dbReference>
<evidence type="ECO:0000313" key="30">
    <source>
        <dbReference type="EMBL" id="CAE0066030.1"/>
    </source>
</evidence>
<dbReference type="EMBL" id="HBHW01043936">
    <property type="protein sequence ID" value="CAE0066024.1"/>
    <property type="molecule type" value="Transcribed_RNA"/>
</dbReference>
<evidence type="ECO:0000313" key="17">
    <source>
        <dbReference type="EMBL" id="CAE0066016.1"/>
    </source>
</evidence>
<proteinExistence type="predicted"/>
<dbReference type="EMBL" id="HBHW01043929">
    <property type="protein sequence ID" value="CAE0066018.1"/>
    <property type="molecule type" value="Transcribed_RNA"/>
</dbReference>
<evidence type="ECO:0000313" key="5">
    <source>
        <dbReference type="EMBL" id="CAE0066002.1"/>
    </source>
</evidence>
<sequence length="1143" mass="129078">MALYQNHARFLKRLSCTHRGLSSLSDGNALASQQLRTSREEDIEGLGEDVHGKKSRSSQLNLRSGQSGRTSLDTDNISNNGKTTLERKDDTSAMHKNSFPLERGGLLSGDVWESKNIDGLKKPATPISVNMLSTADSTVKKANLSLLMNALTGASARSQAEVDLSSIHVYLNELALVEKVLKAREGQGEKFDRAEVMISLLPNVNDQKARLHDLWNVFGTVPSVNDMKQVMAKLGKKAVKSDILHSMLIKSLGEAGQVAEAERIFESRIVSERDDLYVAMLSVYIDNGLHDKVQMIFEKARTEVSDHKHEVVANSIIAQYVANMDMENAKFWVKEVLESKTRIRYPVAVMTLAAFSKAGDFDTCELILGSTSRYRLHALNEGQRKRWAELNYYVLSYFGEHEAAKQFRDKHEKMLRRTVDWRSDDTIPESSPDRWQQYFKFTQQELTGAFWSSPTVEDRNLQIEDLLKNSEKVPVNEVLSIYTSMLTANSRFKPNLKTYALVAKALTDSGRLESVPNVFTEISRRGFAPTISMYAEFLRASILRQNKNMIEFAMKRLRHLEHVATLEELEPIFAACEQTHDIDMIVRVASVLTNAHIYPSKRIVLSLFNSCVHKGDFVSGADLFRKWKENKQKLDVDRADDIVRVLATGGDLAGTVDALISLRNDAETGLTRQAYEALVDCFLRFGGEIESLPHSLRGRGPPTSAMHIILRNFLVTALNRKKAERPGVFKAFLKESIEKGSYDGVTLSFRLHRVRDLAVLGRDFPTWQREKIGGLQETFAKAMKVALDARRIAKAELVLAGTKTVRGLSPQVYHQVIRMRIMQGQREAAARVLSEMESQGLHPLPQSVALLVESSDGENAAALLEKGRRTGLRFDEGLYLKVLEASELPGQEVQRVFSHMVRAKVFPSLRAFCALYASFSVDGGEREMRKFLQQLSSAENICDLHGAYELLQLGEYVERGQIMNWINQALRGPSPFGVREMMNTFHDQLPKGKVANLEFELHLKDGELDDARQSLQSLEKPRAGMYVRLLYEYTKRKQVDRAVSLYSEMGKRDIAKPLNVYKTIMGVLMLFQKFEDAMKIADDFLLIESITPDRAFLRMCEIALKIAGSPTNYDIVSRVKERMGVDYDEKETSQEYFLSQDCD</sequence>
<dbReference type="EMBL" id="HBHW01043912">
    <property type="protein sequence ID" value="CAE0066001.1"/>
    <property type="molecule type" value="Transcribed_RNA"/>
</dbReference>
<evidence type="ECO:0000313" key="16">
    <source>
        <dbReference type="EMBL" id="CAE0066015.1"/>
    </source>
</evidence>
<dbReference type="PANTHER" id="PTHR47937:SF2">
    <property type="entry name" value="PENTATRICOPEPTIDE (PPR) REPEAT-CONTAINING PROTEIN, PF01535'-RELATED"/>
    <property type="match status" value="1"/>
</dbReference>
<evidence type="ECO:0000313" key="18">
    <source>
        <dbReference type="EMBL" id="CAE0066017.1"/>
    </source>
</evidence>
<evidence type="ECO:0000313" key="29">
    <source>
        <dbReference type="EMBL" id="CAE0066029.1"/>
    </source>
</evidence>
<dbReference type="PANTHER" id="PTHR47937">
    <property type="entry name" value="PLASTID TRANSCRIPTIONALLY ACTIVE CHROMOSOME 2-LIKE PROTEIN"/>
    <property type="match status" value="1"/>
</dbReference>
<evidence type="ECO:0000256" key="1">
    <source>
        <dbReference type="PROSITE-ProRule" id="PRU00708"/>
    </source>
</evidence>
<dbReference type="PROSITE" id="PS51375">
    <property type="entry name" value="PPR"/>
    <property type="match status" value="2"/>
</dbReference>
<evidence type="ECO:0000256" key="2">
    <source>
        <dbReference type="SAM" id="MobiDB-lite"/>
    </source>
</evidence>
<evidence type="ECO:0000313" key="6">
    <source>
        <dbReference type="EMBL" id="CAE0066004.1"/>
    </source>
</evidence>
<feature type="repeat" description="PPR" evidence="1">
    <location>
        <begin position="495"/>
        <end position="529"/>
    </location>
</feature>
<dbReference type="EMBL" id="HBHW01043923">
    <property type="protein sequence ID" value="CAE0066012.1"/>
    <property type="molecule type" value="Transcribed_RNA"/>
</dbReference>
<dbReference type="InterPro" id="IPR002885">
    <property type="entry name" value="PPR_rpt"/>
</dbReference>
<evidence type="ECO:0000313" key="20">
    <source>
        <dbReference type="EMBL" id="CAE0066019.1"/>
    </source>
</evidence>
<name>A0A7S3A9L2_9RHOD</name>
<feature type="compositionally biased region" description="Polar residues" evidence="2">
    <location>
        <begin position="57"/>
        <end position="83"/>
    </location>
</feature>
<evidence type="ECO:0000313" key="11">
    <source>
        <dbReference type="EMBL" id="CAE0066009.1"/>
    </source>
</evidence>
<feature type="region of interest" description="Disordered" evidence="2">
    <location>
        <begin position="48"/>
        <end position="100"/>
    </location>
</feature>
<dbReference type="EMBL" id="HBHW01043926">
    <property type="protein sequence ID" value="CAE0066015.1"/>
    <property type="molecule type" value="Transcribed_RNA"/>
</dbReference>
<dbReference type="EMBL" id="HBHW01043917">
    <property type="protein sequence ID" value="CAE0066006.1"/>
    <property type="molecule type" value="Transcribed_RNA"/>
</dbReference>
<dbReference type="EMBL" id="HBHW01043913">
    <property type="protein sequence ID" value="CAE0066002.1"/>
    <property type="molecule type" value="Transcribed_RNA"/>
</dbReference>
<evidence type="ECO:0000313" key="26">
    <source>
        <dbReference type="EMBL" id="CAE0066025.1"/>
    </source>
</evidence>
<dbReference type="EMBL" id="HBHW01043932">
    <property type="protein sequence ID" value="CAE0066021.1"/>
    <property type="molecule type" value="Transcribed_RNA"/>
</dbReference>
<evidence type="ECO:0000313" key="31">
    <source>
        <dbReference type="EMBL" id="CAE0066031.1"/>
    </source>
</evidence>
<dbReference type="EMBL" id="HBHW01043915">
    <property type="protein sequence ID" value="CAE0066004.1"/>
    <property type="molecule type" value="Transcribed_RNA"/>
</dbReference>
<dbReference type="EMBL" id="HBHW01043921">
    <property type="protein sequence ID" value="CAE0066010.1"/>
    <property type="molecule type" value="Transcribed_RNA"/>
</dbReference>
<evidence type="ECO:0000313" key="28">
    <source>
        <dbReference type="EMBL" id="CAE0066028.1"/>
    </source>
</evidence>
<dbReference type="EMBL" id="HBHW01043924">
    <property type="protein sequence ID" value="CAE0066013.1"/>
    <property type="molecule type" value="Transcribed_RNA"/>
</dbReference>
<evidence type="ECO:0000313" key="7">
    <source>
        <dbReference type="EMBL" id="CAE0066005.1"/>
    </source>
</evidence>
<dbReference type="AlphaFoldDB" id="A0A7S3A9L2"/>
<dbReference type="EMBL" id="HBHW01043918">
    <property type="protein sequence ID" value="CAE0066007.1"/>
    <property type="molecule type" value="Transcribed_RNA"/>
</dbReference>
<gene>
    <name evidence="3" type="ORF">RMAR00112_LOCUS34071</name>
    <name evidence="4" type="ORF">RMAR00112_LOCUS34073</name>
    <name evidence="5" type="ORF">RMAR00112_LOCUS34074</name>
    <name evidence="6" type="ORF">RMAR00112_LOCUS34076</name>
    <name evidence="7" type="ORF">RMAR00112_LOCUS34077</name>
    <name evidence="8" type="ORF">RMAR00112_LOCUS34078</name>
    <name evidence="9" type="ORF">RMAR00112_LOCUS34079</name>
    <name evidence="10" type="ORF">RMAR00112_LOCUS34080</name>
    <name evidence="11" type="ORF">RMAR00112_LOCUS34081</name>
    <name evidence="12" type="ORF">RMAR00112_LOCUS34082</name>
    <name evidence="13" type="ORF">RMAR00112_LOCUS34084</name>
    <name evidence="14" type="ORF">RMAR00112_LOCUS34085</name>
    <name evidence="15" type="ORF">RMAR00112_LOCUS34086</name>
    <name evidence="16" type="ORF">RMAR00112_LOCUS34087</name>
    <name evidence="17" type="ORF">RMAR00112_LOCUS34088</name>
    <name evidence="18" type="ORF">RMAR00112_LOCUS34089</name>
    <name evidence="19" type="ORF">RMAR00112_LOCUS34090</name>
    <name evidence="20" type="ORF">RMAR00112_LOCUS34091</name>
    <name evidence="21" type="ORF">RMAR00112_LOCUS34092</name>
    <name evidence="22" type="ORF">RMAR00112_LOCUS34093</name>
    <name evidence="23" type="ORF">RMAR00112_LOCUS34094</name>
    <name evidence="24" type="ORF">RMAR00112_LOCUS34095</name>
    <name evidence="25" type="ORF">RMAR00112_LOCUS34096</name>
    <name evidence="26" type="ORF">RMAR00112_LOCUS34097</name>
    <name evidence="27" type="ORF">RMAR00112_LOCUS34099</name>
    <name evidence="28" type="ORF">RMAR00112_LOCUS34100</name>
    <name evidence="29" type="ORF">RMAR00112_LOCUS34101</name>
    <name evidence="30" type="ORF">RMAR00112_LOCUS34102</name>
    <name evidence="31" type="ORF">RMAR00112_LOCUS34103</name>
</gene>
<dbReference type="EMBL" id="HBHW01043943">
    <property type="protein sequence ID" value="CAE0066031.1"/>
    <property type="molecule type" value="Transcribed_RNA"/>
</dbReference>
<accession>A0A7S3A9L2</accession>
<dbReference type="EMBL" id="HBHW01043940">
    <property type="protein sequence ID" value="CAE0066028.1"/>
    <property type="molecule type" value="Transcribed_RNA"/>
</dbReference>
<dbReference type="EMBL" id="HBHW01043919">
    <property type="protein sequence ID" value="CAE0066008.1"/>
    <property type="molecule type" value="Transcribed_RNA"/>
</dbReference>
<evidence type="ECO:0000313" key="21">
    <source>
        <dbReference type="EMBL" id="CAE0066020.1"/>
    </source>
</evidence>
<dbReference type="EMBL" id="HBHW01043939">
    <property type="protein sequence ID" value="CAE0066027.1"/>
    <property type="molecule type" value="Transcribed_RNA"/>
</dbReference>
<evidence type="ECO:0000313" key="24">
    <source>
        <dbReference type="EMBL" id="CAE0066023.1"/>
    </source>
</evidence>
<dbReference type="EMBL" id="HBHW01043934">
    <property type="protein sequence ID" value="CAE0066022.1"/>
    <property type="molecule type" value="Transcribed_RNA"/>
</dbReference>
<evidence type="ECO:0000313" key="10">
    <source>
        <dbReference type="EMBL" id="CAE0066008.1"/>
    </source>
</evidence>
<feature type="compositionally biased region" description="Basic and acidic residues" evidence="2">
    <location>
        <begin position="84"/>
        <end position="93"/>
    </location>
</feature>
<dbReference type="EMBL" id="HBHW01043920">
    <property type="protein sequence ID" value="CAE0066009.1"/>
    <property type="molecule type" value="Transcribed_RNA"/>
</dbReference>
<evidence type="ECO:0000313" key="19">
    <source>
        <dbReference type="EMBL" id="CAE0066018.1"/>
    </source>
</evidence>
<dbReference type="EMBL" id="HBHW01043937">
    <property type="protein sequence ID" value="CAE0066025.1"/>
    <property type="molecule type" value="Transcribed_RNA"/>
</dbReference>
<evidence type="ECO:0000313" key="25">
    <source>
        <dbReference type="EMBL" id="CAE0066024.1"/>
    </source>
</evidence>
<dbReference type="EMBL" id="HBHW01043935">
    <property type="protein sequence ID" value="CAE0066023.1"/>
    <property type="molecule type" value="Transcribed_RNA"/>
</dbReference>
<dbReference type="EMBL" id="HBHW01043930">
    <property type="protein sequence ID" value="CAE0066019.1"/>
    <property type="molecule type" value="Transcribed_RNA"/>
</dbReference>
<protein>
    <recommendedName>
        <fullName evidence="32">Pentacotripeptide-repeat region of PRORP domain-containing protein</fullName>
    </recommendedName>
</protein>
<dbReference type="InterPro" id="IPR052308">
    <property type="entry name" value="PPR_domain-containing"/>
</dbReference>
<dbReference type="InterPro" id="IPR011990">
    <property type="entry name" value="TPR-like_helical_dom_sf"/>
</dbReference>
<dbReference type="EMBL" id="HBHW01043931">
    <property type="protein sequence ID" value="CAE0066020.1"/>
    <property type="molecule type" value="Transcribed_RNA"/>
</dbReference>
<evidence type="ECO:0000313" key="3">
    <source>
        <dbReference type="EMBL" id="CAE0065999.1"/>
    </source>
</evidence>
<evidence type="ECO:0000313" key="9">
    <source>
        <dbReference type="EMBL" id="CAE0066007.1"/>
    </source>
</evidence>
<evidence type="ECO:0000313" key="13">
    <source>
        <dbReference type="EMBL" id="CAE0066012.1"/>
    </source>
</evidence>
<dbReference type="EMBL" id="HBHW01043941">
    <property type="protein sequence ID" value="CAE0066029.1"/>
    <property type="molecule type" value="Transcribed_RNA"/>
</dbReference>
<reference evidence="4" key="1">
    <citation type="submission" date="2021-01" db="EMBL/GenBank/DDBJ databases">
        <authorList>
            <person name="Corre E."/>
            <person name="Pelletier E."/>
            <person name="Niang G."/>
            <person name="Scheremetjew M."/>
            <person name="Finn R."/>
            <person name="Kale V."/>
            <person name="Holt S."/>
            <person name="Cochrane G."/>
            <person name="Meng A."/>
            <person name="Brown T."/>
            <person name="Cohen L."/>
        </authorList>
    </citation>
    <scope>NUCLEOTIDE SEQUENCE</scope>
    <source>
        <strain evidence="4">CCMP 769</strain>
    </source>
</reference>
<evidence type="ECO:0000313" key="27">
    <source>
        <dbReference type="EMBL" id="CAE0066027.1"/>
    </source>
</evidence>
<evidence type="ECO:0000313" key="22">
    <source>
        <dbReference type="EMBL" id="CAE0066021.1"/>
    </source>
</evidence>
<dbReference type="EMBL" id="HBHW01043916">
    <property type="protein sequence ID" value="CAE0066005.1"/>
    <property type="molecule type" value="Transcribed_RNA"/>
</dbReference>
<dbReference type="EMBL" id="HBHW01043928">
    <property type="protein sequence ID" value="CAE0066017.1"/>
    <property type="molecule type" value="Transcribed_RNA"/>
</dbReference>
<evidence type="ECO:0000313" key="4">
    <source>
        <dbReference type="EMBL" id="CAE0066001.1"/>
    </source>
</evidence>
<dbReference type="EMBL" id="HBHW01043910">
    <property type="protein sequence ID" value="CAE0065999.1"/>
    <property type="molecule type" value="Transcribed_RNA"/>
</dbReference>